<evidence type="ECO:0000256" key="1">
    <source>
        <dbReference type="SAM" id="MobiDB-lite"/>
    </source>
</evidence>
<dbReference type="AlphaFoldDB" id="F0ZKR6"/>
<name>F0ZKR6_DICPU</name>
<feature type="compositionally biased region" description="Low complexity" evidence="1">
    <location>
        <begin position="10"/>
        <end position="25"/>
    </location>
</feature>
<dbReference type="KEGG" id="dpp:DICPUDRAFT_152213"/>
<protein>
    <submittedName>
        <fullName evidence="2">Uncharacterized protein</fullName>
    </submittedName>
</protein>
<evidence type="ECO:0000313" key="3">
    <source>
        <dbReference type="Proteomes" id="UP000001064"/>
    </source>
</evidence>
<dbReference type="RefSeq" id="XP_003287999.1">
    <property type="nucleotide sequence ID" value="XM_003287951.1"/>
</dbReference>
<dbReference type="GeneID" id="10501416"/>
<gene>
    <name evidence="2" type="ORF">DICPUDRAFT_152213</name>
</gene>
<accession>F0ZKR6</accession>
<feature type="region of interest" description="Disordered" evidence="1">
    <location>
        <begin position="1"/>
        <end position="55"/>
    </location>
</feature>
<organism evidence="2 3">
    <name type="scientific">Dictyostelium purpureum</name>
    <name type="common">Slime mold</name>
    <dbReference type="NCBI Taxonomy" id="5786"/>
    <lineage>
        <taxon>Eukaryota</taxon>
        <taxon>Amoebozoa</taxon>
        <taxon>Evosea</taxon>
        <taxon>Eumycetozoa</taxon>
        <taxon>Dictyostelia</taxon>
        <taxon>Dictyosteliales</taxon>
        <taxon>Dictyosteliaceae</taxon>
        <taxon>Dictyostelium</taxon>
    </lineage>
</organism>
<dbReference type="EMBL" id="GL871059">
    <property type="protein sequence ID" value="EGC35456.1"/>
    <property type="molecule type" value="Genomic_DNA"/>
</dbReference>
<proteinExistence type="predicted"/>
<reference evidence="3" key="1">
    <citation type="journal article" date="2011" name="Genome Biol.">
        <title>Comparative genomics of the social amoebae Dictyostelium discoideum and Dictyostelium purpureum.</title>
        <authorList>
            <consortium name="US DOE Joint Genome Institute (JGI-PGF)"/>
            <person name="Sucgang R."/>
            <person name="Kuo A."/>
            <person name="Tian X."/>
            <person name="Salerno W."/>
            <person name="Parikh A."/>
            <person name="Feasley C.L."/>
            <person name="Dalin E."/>
            <person name="Tu H."/>
            <person name="Huang E."/>
            <person name="Barry K."/>
            <person name="Lindquist E."/>
            <person name="Shapiro H."/>
            <person name="Bruce D."/>
            <person name="Schmutz J."/>
            <person name="Salamov A."/>
            <person name="Fey P."/>
            <person name="Gaudet P."/>
            <person name="Anjard C."/>
            <person name="Babu M.M."/>
            <person name="Basu S."/>
            <person name="Bushmanova Y."/>
            <person name="van der Wel H."/>
            <person name="Katoh-Kurasawa M."/>
            <person name="Dinh C."/>
            <person name="Coutinho P.M."/>
            <person name="Saito T."/>
            <person name="Elias M."/>
            <person name="Schaap P."/>
            <person name="Kay R.R."/>
            <person name="Henrissat B."/>
            <person name="Eichinger L."/>
            <person name="Rivero F."/>
            <person name="Putnam N.H."/>
            <person name="West C.M."/>
            <person name="Loomis W.F."/>
            <person name="Chisholm R.L."/>
            <person name="Shaulsky G."/>
            <person name="Strassmann J.E."/>
            <person name="Queller D.C."/>
            <person name="Kuspa A."/>
            <person name="Grigoriev I.V."/>
        </authorList>
    </citation>
    <scope>NUCLEOTIDE SEQUENCE [LARGE SCALE GENOMIC DNA]</scope>
    <source>
        <strain evidence="3">QSDP1</strain>
    </source>
</reference>
<keyword evidence="3" id="KW-1185">Reference proteome</keyword>
<dbReference type="Proteomes" id="UP000001064">
    <property type="component" value="Unassembled WGS sequence"/>
</dbReference>
<evidence type="ECO:0000313" key="2">
    <source>
        <dbReference type="EMBL" id="EGC35456.1"/>
    </source>
</evidence>
<sequence length="55" mass="5924">MLIDALTNLSGFNKSSGKGSSSTTTRKVDTLYLATSSTNKTTEDPTNYPPPRFPL</sequence>
<dbReference type="VEuPathDB" id="AmoebaDB:DICPUDRAFT_152213"/>
<dbReference type="InParanoid" id="F0ZKR6"/>